<dbReference type="RefSeq" id="WP_046981951.1">
    <property type="nucleotide sequence ID" value="NZ_MDEG01000072.1"/>
</dbReference>
<organism evidence="1 2">
    <name type="scientific">Xanthomonas hyacinthi</name>
    <dbReference type="NCBI Taxonomy" id="56455"/>
    <lineage>
        <taxon>Bacteria</taxon>
        <taxon>Pseudomonadati</taxon>
        <taxon>Pseudomonadota</taxon>
        <taxon>Gammaproteobacteria</taxon>
        <taxon>Lysobacterales</taxon>
        <taxon>Lysobacteraceae</taxon>
        <taxon>Xanthomonas</taxon>
    </lineage>
</organism>
<dbReference type="EMBL" id="MDEG01000072">
    <property type="protein sequence ID" value="PPU91691.1"/>
    <property type="molecule type" value="Genomic_DNA"/>
</dbReference>
<evidence type="ECO:0000313" key="2">
    <source>
        <dbReference type="Proteomes" id="UP000238261"/>
    </source>
</evidence>
<gene>
    <name evidence="1" type="ORF">XhyaCFBP1156_21195</name>
</gene>
<keyword evidence="2" id="KW-1185">Reference proteome</keyword>
<dbReference type="Proteomes" id="UP000238261">
    <property type="component" value="Unassembled WGS sequence"/>
</dbReference>
<dbReference type="AlphaFoldDB" id="A0A2S7EMF6"/>
<comment type="caution">
    <text evidence="1">The sequence shown here is derived from an EMBL/GenBank/DDBJ whole genome shotgun (WGS) entry which is preliminary data.</text>
</comment>
<feature type="non-terminal residue" evidence="1">
    <location>
        <position position="1"/>
    </location>
</feature>
<name>A0A2S7EMF6_9XANT</name>
<sequence length="77" mass="8366">IGERISPTGFMAKAYRNAATGEVVVAYAETTAEDGAERHDGVRQNEVCQSAHMAEQDGNLVGQVHSSNEDWSLLEFI</sequence>
<reference evidence="2" key="1">
    <citation type="submission" date="2016-08" db="EMBL/GenBank/DDBJ databases">
        <authorList>
            <person name="Merda D."/>
            <person name="Briand M."/>
            <person name="Taghouti G."/>
            <person name="Carrere S."/>
            <person name="Gouzy J."/>
            <person name="Portier P."/>
            <person name="Jacques M.-A."/>
            <person name="Fischer-Le Saux M."/>
        </authorList>
    </citation>
    <scope>NUCLEOTIDE SEQUENCE [LARGE SCALE GENOMIC DNA]</scope>
    <source>
        <strain evidence="2">CFBP1156</strain>
    </source>
</reference>
<evidence type="ECO:0000313" key="1">
    <source>
        <dbReference type="EMBL" id="PPU91691.1"/>
    </source>
</evidence>
<protein>
    <submittedName>
        <fullName evidence="1">Uncharacterized protein</fullName>
    </submittedName>
</protein>
<proteinExistence type="predicted"/>
<accession>A0A2S7EMF6</accession>